<evidence type="ECO:0000313" key="1">
    <source>
        <dbReference type="EMBL" id="CAK5099073.1"/>
    </source>
</evidence>
<comment type="caution">
    <text evidence="1">The sequence shown here is derived from an EMBL/GenBank/DDBJ whole genome shotgun (WGS) entry which is preliminary data.</text>
</comment>
<protein>
    <submittedName>
        <fullName evidence="1">Uncharacterized protein</fullName>
    </submittedName>
</protein>
<evidence type="ECO:0000313" key="2">
    <source>
        <dbReference type="Proteomes" id="UP001497535"/>
    </source>
</evidence>
<accession>A0ACB1AQV9</accession>
<gene>
    <name evidence="1" type="ORF">MENTE1834_LOCUS41750</name>
</gene>
<reference evidence="1" key="1">
    <citation type="submission" date="2023-11" db="EMBL/GenBank/DDBJ databases">
        <authorList>
            <person name="Poullet M."/>
        </authorList>
    </citation>
    <scope>NUCLEOTIDE SEQUENCE</scope>
    <source>
        <strain evidence="1">E1834</strain>
    </source>
</reference>
<keyword evidence="2" id="KW-1185">Reference proteome</keyword>
<dbReference type="Proteomes" id="UP001497535">
    <property type="component" value="Unassembled WGS sequence"/>
</dbReference>
<sequence>MEKIISCPTLSPNNSATKINPPQLVIVDQDYLDQLSDQLKLLKIDDFTINKILKKFKPIKKEVKFEPQECHQVFDPQQQQKQQPFVGYDGLLEFAISQVKNCGYGHVLPPLALLGNKKLEN</sequence>
<name>A0ACB1AQV9_MELEN</name>
<organism evidence="1 2">
    <name type="scientific">Meloidogyne enterolobii</name>
    <name type="common">Root-knot nematode worm</name>
    <name type="synonym">Meloidogyne mayaguensis</name>
    <dbReference type="NCBI Taxonomy" id="390850"/>
    <lineage>
        <taxon>Eukaryota</taxon>
        <taxon>Metazoa</taxon>
        <taxon>Ecdysozoa</taxon>
        <taxon>Nematoda</taxon>
        <taxon>Chromadorea</taxon>
        <taxon>Rhabditida</taxon>
        <taxon>Tylenchina</taxon>
        <taxon>Tylenchomorpha</taxon>
        <taxon>Tylenchoidea</taxon>
        <taxon>Meloidogynidae</taxon>
        <taxon>Meloidogyninae</taxon>
        <taxon>Meloidogyne</taxon>
    </lineage>
</organism>
<dbReference type="EMBL" id="CAVMJV010000105">
    <property type="protein sequence ID" value="CAK5099073.1"/>
    <property type="molecule type" value="Genomic_DNA"/>
</dbReference>
<proteinExistence type="predicted"/>